<dbReference type="PROSITE" id="PS51257">
    <property type="entry name" value="PROKAR_LIPOPROTEIN"/>
    <property type="match status" value="1"/>
</dbReference>
<dbReference type="AlphaFoldDB" id="A0A6M4H6W7"/>
<sequence>MRTNFLSVLVASIALLVGGCAGMPGRDPVQVTVADIESLPSEGMELRMLVKLRVQNPNDLPIEYDGVYLRLEVQGSTFASGVSDARGTIPRFSEAIVSIPLTASTLRLVQSALGMFAGGQAPEKITYRMEGKLNGPMFGSTSFQSQGELKLPANLRQ</sequence>
<dbReference type="SUPFAM" id="SSF117070">
    <property type="entry name" value="LEA14-like"/>
    <property type="match status" value="1"/>
</dbReference>
<dbReference type="InterPro" id="IPR004864">
    <property type="entry name" value="LEA_2"/>
</dbReference>
<evidence type="ECO:0000313" key="4">
    <source>
        <dbReference type="Proteomes" id="UP000503096"/>
    </source>
</evidence>
<evidence type="ECO:0000313" key="3">
    <source>
        <dbReference type="EMBL" id="QJR15369.1"/>
    </source>
</evidence>
<evidence type="ECO:0000259" key="2">
    <source>
        <dbReference type="SMART" id="SM00769"/>
    </source>
</evidence>
<feature type="signal peptide" evidence="1">
    <location>
        <begin position="1"/>
        <end position="21"/>
    </location>
</feature>
<dbReference type="GO" id="GO:0009269">
    <property type="term" value="P:response to desiccation"/>
    <property type="evidence" value="ECO:0007669"/>
    <property type="project" value="InterPro"/>
</dbReference>
<dbReference type="RefSeq" id="WP_171162583.1">
    <property type="nucleotide sequence ID" value="NZ_CP053073.1"/>
</dbReference>
<feature type="chain" id="PRO_5026994354" description="Water stress and hypersensitive response domain-containing protein" evidence="1">
    <location>
        <begin position="22"/>
        <end position="157"/>
    </location>
</feature>
<reference evidence="3 4" key="1">
    <citation type="submission" date="2020-04" db="EMBL/GenBank/DDBJ databases">
        <title>Usitatibacter rugosus gen. nov., sp. nov. and Usitatibacter palustris sp. nov., novel members of Usitatibacteraceae fam. nov. within the order Nitrosomonadales isolated from soil.</title>
        <authorList>
            <person name="Huber K.J."/>
            <person name="Neumann-Schaal M."/>
            <person name="Geppert A."/>
            <person name="Luckner M."/>
            <person name="Wanner G."/>
            <person name="Overmann J."/>
        </authorList>
    </citation>
    <scope>NUCLEOTIDE SEQUENCE [LARGE SCALE GENOMIC DNA]</scope>
    <source>
        <strain evidence="3 4">Swamp67</strain>
    </source>
</reference>
<gene>
    <name evidence="3" type="ORF">DSM104440_02188</name>
</gene>
<dbReference type="Pfam" id="PF03168">
    <property type="entry name" value="LEA_2"/>
    <property type="match status" value="1"/>
</dbReference>
<feature type="domain" description="Water stress and hypersensitive response" evidence="2">
    <location>
        <begin position="31"/>
        <end position="152"/>
    </location>
</feature>
<accession>A0A6M4H6W7</accession>
<dbReference type="EMBL" id="CP053073">
    <property type="protein sequence ID" value="QJR15369.1"/>
    <property type="molecule type" value="Genomic_DNA"/>
</dbReference>
<name>A0A6M4H6W7_9PROT</name>
<dbReference type="SMART" id="SM00769">
    <property type="entry name" value="WHy"/>
    <property type="match status" value="1"/>
</dbReference>
<protein>
    <recommendedName>
        <fullName evidence="2">Water stress and hypersensitive response domain-containing protein</fullName>
    </recommendedName>
</protein>
<keyword evidence="1" id="KW-0732">Signal</keyword>
<dbReference type="InParanoid" id="A0A6M4H6W7"/>
<dbReference type="Gene3D" id="2.60.40.1820">
    <property type="match status" value="1"/>
</dbReference>
<dbReference type="InterPro" id="IPR013990">
    <property type="entry name" value="WHy-dom"/>
</dbReference>
<dbReference type="Proteomes" id="UP000503096">
    <property type="component" value="Chromosome"/>
</dbReference>
<dbReference type="KEGG" id="upl:DSM104440_02188"/>
<evidence type="ECO:0000256" key="1">
    <source>
        <dbReference type="SAM" id="SignalP"/>
    </source>
</evidence>
<proteinExistence type="predicted"/>
<keyword evidence="4" id="KW-1185">Reference proteome</keyword>
<organism evidence="3 4">
    <name type="scientific">Usitatibacter palustris</name>
    <dbReference type="NCBI Taxonomy" id="2732487"/>
    <lineage>
        <taxon>Bacteria</taxon>
        <taxon>Pseudomonadati</taxon>
        <taxon>Pseudomonadota</taxon>
        <taxon>Betaproteobacteria</taxon>
        <taxon>Nitrosomonadales</taxon>
        <taxon>Usitatibacteraceae</taxon>
        <taxon>Usitatibacter</taxon>
    </lineage>
</organism>